<keyword evidence="4" id="KW-1185">Reference proteome</keyword>
<dbReference type="Pfam" id="PF04304">
    <property type="entry name" value="DUF454"/>
    <property type="match status" value="1"/>
</dbReference>
<comment type="caution">
    <text evidence="3">The sequence shown here is derived from an EMBL/GenBank/DDBJ whole genome shotgun (WGS) entry which is preliminary data.</text>
</comment>
<accession>A0A1K0FS65</accession>
<keyword evidence="1" id="KW-1133">Transmembrane helix</keyword>
<reference evidence="3" key="1">
    <citation type="submission" date="2020-02" db="EMBL/GenBank/DDBJ databases">
        <authorList>
            <person name="Fontana A."/>
            <person name="Patrone V."/>
            <person name="Morelli L."/>
        </authorList>
    </citation>
    <scope>NUCLEOTIDE SEQUENCE</scope>
    <source>
        <strain evidence="2">CCUG 30943</strain>
        <strain evidence="3">CCUG 43002</strain>
    </source>
</reference>
<feature type="transmembrane region" description="Helical" evidence="1">
    <location>
        <begin position="95"/>
        <end position="115"/>
    </location>
</feature>
<dbReference type="EMBL" id="JAAOCX010000003">
    <property type="protein sequence ID" value="MBJ7632061.1"/>
    <property type="molecule type" value="Genomic_DNA"/>
</dbReference>
<evidence type="ECO:0000313" key="4">
    <source>
        <dbReference type="Proteomes" id="UP000728106"/>
    </source>
</evidence>
<gene>
    <name evidence="3" type="ORF">HAU20_11410</name>
    <name evidence="2" type="ORF">HAU43_02940</name>
</gene>
<dbReference type="PANTHER" id="PTHR35813">
    <property type="entry name" value="INNER MEMBRANE PROTEIN YBAN"/>
    <property type="match status" value="1"/>
</dbReference>
<evidence type="ECO:0000256" key="1">
    <source>
        <dbReference type="SAM" id="Phobius"/>
    </source>
</evidence>
<protein>
    <submittedName>
        <fullName evidence="3">DUF454 domain-containing protein</fullName>
    </submittedName>
</protein>
<keyword evidence="1" id="KW-0812">Transmembrane</keyword>
<organism evidence="3 4">
    <name type="scientific">Weissella confusa</name>
    <name type="common">Lactobacillus confusus</name>
    <dbReference type="NCBI Taxonomy" id="1583"/>
    <lineage>
        <taxon>Bacteria</taxon>
        <taxon>Bacillati</taxon>
        <taxon>Bacillota</taxon>
        <taxon>Bacilli</taxon>
        <taxon>Lactobacillales</taxon>
        <taxon>Lactobacillaceae</taxon>
        <taxon>Weissella</taxon>
    </lineage>
</organism>
<feature type="transmembrane region" description="Helical" evidence="1">
    <location>
        <begin position="6"/>
        <end position="39"/>
    </location>
</feature>
<dbReference type="OrthoDB" id="5690292at2"/>
<evidence type="ECO:0000313" key="3">
    <source>
        <dbReference type="EMBL" id="MBJ7639975.1"/>
    </source>
</evidence>
<keyword evidence="1" id="KW-0472">Membrane</keyword>
<name>A0A1K0FS65_WEICO</name>
<dbReference type="RefSeq" id="WP_003607799.1">
    <property type="nucleotide sequence ID" value="NZ_ALXH01000143.1"/>
</dbReference>
<dbReference type="GO" id="GO:0005886">
    <property type="term" value="C:plasma membrane"/>
    <property type="evidence" value="ECO:0007669"/>
    <property type="project" value="TreeGrafter"/>
</dbReference>
<dbReference type="Proteomes" id="UP000728106">
    <property type="component" value="Unassembled WGS sequence"/>
</dbReference>
<dbReference type="PANTHER" id="PTHR35813:SF1">
    <property type="entry name" value="INNER MEMBRANE PROTEIN YBAN"/>
    <property type="match status" value="1"/>
</dbReference>
<feature type="transmembrane region" description="Helical" evidence="1">
    <location>
        <begin position="72"/>
        <end position="89"/>
    </location>
</feature>
<reference evidence="3 4" key="2">
    <citation type="journal article" date="2021" name="Int. J. Food Microbiol.">
        <title>Safety demonstration of a microbial species for use in the food chain: Weissella confusa.</title>
        <authorList>
            <person name="Bourdichon F."/>
            <person name="Patrone V."/>
            <person name="Fontana A."/>
            <person name="Milani G."/>
            <person name="Morelli L."/>
        </authorList>
    </citation>
    <scope>NUCLEOTIDE SEQUENCE [LARGE SCALE GENOMIC DNA]</scope>
    <source>
        <strain evidence="2">CCUG 30943</strain>
        <strain evidence="3 4">CCUG 43002</strain>
    </source>
</reference>
<proteinExistence type="predicted"/>
<dbReference type="Proteomes" id="UP000808038">
    <property type="component" value="Unassembled WGS sequence"/>
</dbReference>
<dbReference type="InterPro" id="IPR007401">
    <property type="entry name" value="DUF454"/>
</dbReference>
<sequence length="131" mass="15363">MRYLYILLGLITFGIGTVTIWVPGIPTTPFYLLTAFFWGRSSERLHAWLTQNKHYQKYVHEGIYHRGLTQRARIVIYLVTAAMMSIPFFTSGKTWLQFTLIGASLSQIISMEGFYRGWWMNNWFLPKDDAE</sequence>
<dbReference type="EMBL" id="JAAOCP010000023">
    <property type="protein sequence ID" value="MBJ7639975.1"/>
    <property type="molecule type" value="Genomic_DNA"/>
</dbReference>
<dbReference type="GeneID" id="57979638"/>
<evidence type="ECO:0000313" key="2">
    <source>
        <dbReference type="EMBL" id="MBJ7632061.1"/>
    </source>
</evidence>
<dbReference type="AlphaFoldDB" id="A0A1K0FS65"/>